<dbReference type="Proteomes" id="UP000195331">
    <property type="component" value="Chromosome"/>
</dbReference>
<name>A0A1Y0BWP2_9MYCO</name>
<dbReference type="AlphaFoldDB" id="A0A1Y0BWP2"/>
<sequence>MSDSAGNALPIVALQITEREGEEAEVVPLFMNLDGSVARLWSADLRVQLSATWTPTPKADVP</sequence>
<dbReference type="EMBL" id="CP020809">
    <property type="protein sequence ID" value="ART67307.1"/>
    <property type="molecule type" value="Genomic_DNA"/>
</dbReference>
<keyword evidence="2" id="KW-1185">Reference proteome</keyword>
<protein>
    <submittedName>
        <fullName evidence="1">Uncharacterized protein</fullName>
    </submittedName>
</protein>
<evidence type="ECO:0000313" key="1">
    <source>
        <dbReference type="EMBL" id="ART67307.1"/>
    </source>
</evidence>
<proteinExistence type="predicted"/>
<reference evidence="1 2" key="1">
    <citation type="submission" date="2017-04" db="EMBL/GenBank/DDBJ databases">
        <title>Whole Genome Sequence of 1,4-Dioxane Degrading Bacterium Mycobacterium dioxanotrophicus PH-06.</title>
        <authorList>
            <person name="He Y."/>
        </authorList>
    </citation>
    <scope>NUCLEOTIDE SEQUENCE [LARGE SCALE GENOMIC DNA]</scope>
    <source>
        <strain evidence="1 2">PH-06</strain>
    </source>
</reference>
<dbReference type="KEGG" id="mdx:BTO20_00615"/>
<evidence type="ECO:0000313" key="2">
    <source>
        <dbReference type="Proteomes" id="UP000195331"/>
    </source>
</evidence>
<gene>
    <name evidence="1" type="ORF">BTO20_00615</name>
</gene>
<organism evidence="1 2">
    <name type="scientific">Mycobacterium dioxanotrophicus</name>
    <dbReference type="NCBI Taxonomy" id="482462"/>
    <lineage>
        <taxon>Bacteria</taxon>
        <taxon>Bacillati</taxon>
        <taxon>Actinomycetota</taxon>
        <taxon>Actinomycetes</taxon>
        <taxon>Mycobacteriales</taxon>
        <taxon>Mycobacteriaceae</taxon>
        <taxon>Mycobacterium</taxon>
    </lineage>
</organism>
<accession>A0A1Y0BWP2</accession>
<dbReference type="RefSeq" id="WP_087072498.1">
    <property type="nucleotide sequence ID" value="NZ_CP020809.1"/>
</dbReference>